<dbReference type="Pfam" id="PF03265">
    <property type="entry name" value="DNase_II"/>
    <property type="match status" value="1"/>
</dbReference>
<accession>A0A085NPL1</accession>
<evidence type="ECO:0000256" key="3">
    <source>
        <dbReference type="SAM" id="MobiDB-lite"/>
    </source>
</evidence>
<feature type="signal peptide" evidence="4">
    <location>
        <begin position="1"/>
        <end position="20"/>
    </location>
</feature>
<evidence type="ECO:0000256" key="4">
    <source>
        <dbReference type="SAM" id="SignalP"/>
    </source>
</evidence>
<dbReference type="Proteomes" id="UP000030758">
    <property type="component" value="Unassembled WGS sequence"/>
</dbReference>
<feature type="compositionally biased region" description="Basic and acidic residues" evidence="3">
    <location>
        <begin position="127"/>
        <end position="144"/>
    </location>
</feature>
<name>A0A085NPL1_9BILA</name>
<organism evidence="5">
    <name type="scientific">Trichuris suis</name>
    <name type="common">pig whipworm</name>
    <dbReference type="NCBI Taxonomy" id="68888"/>
    <lineage>
        <taxon>Eukaryota</taxon>
        <taxon>Metazoa</taxon>
        <taxon>Ecdysozoa</taxon>
        <taxon>Nematoda</taxon>
        <taxon>Enoplea</taxon>
        <taxon>Dorylaimia</taxon>
        <taxon>Trichinellida</taxon>
        <taxon>Trichuridae</taxon>
        <taxon>Trichuris</taxon>
    </lineage>
</organism>
<protein>
    <submittedName>
        <fullName evidence="5">Uncharacterized protein</fullName>
    </submittedName>
</protein>
<feature type="compositionally biased region" description="Basic and acidic residues" evidence="3">
    <location>
        <begin position="69"/>
        <end position="81"/>
    </location>
</feature>
<dbReference type="GO" id="GO:0006309">
    <property type="term" value="P:apoptotic DNA fragmentation"/>
    <property type="evidence" value="ECO:0007669"/>
    <property type="project" value="TreeGrafter"/>
</dbReference>
<dbReference type="PANTHER" id="PTHR10858">
    <property type="entry name" value="DEOXYRIBONUCLEASE II"/>
    <property type="match status" value="1"/>
</dbReference>
<evidence type="ECO:0000313" key="5">
    <source>
        <dbReference type="EMBL" id="KFD71407.1"/>
    </source>
</evidence>
<sequence length="438" mass="47782">MRETLFILSLACVFMASTSGQDAPLGCLAVIDGEESPVPLDWYVLFKPAGTRNLIGFASKADGGNVIPENEHTEDKGNQEEEPKEEDTEDKGNQGEEPKKEDTEEKGNQGEEPKEEATGDKGSQGENLKEQDTGTGKAERKDSLIKIGVTPTSDEDTKDPLYATLKKLLEALPDESLECRKPKQNDISYAMFNDQLPTSPGFTTGGSSKGVIAFKGNSGFFLTHSAPGFPKAAKKYEWPDHLTRQAHLFVCLNVDKGELEYIADRLVYASPLIYASSFGQEESNGPLERLRKREITVMPRPVSTVQQKENKPPTAFIFKHQSFNTDLASEVAEALERPLIVFSGTSATRSDRLDIVCKKGRSIEHVSGTVTINGTAWLPHAGGASWAVSKSKDMFCLLSQGRTVDAEIQSGMAVCLYDKPGNITSLLAPKNTRITGCK</sequence>
<feature type="chain" id="PRO_5001796182" evidence="4">
    <location>
        <begin position="21"/>
        <end position="438"/>
    </location>
</feature>
<dbReference type="GO" id="GO:0004531">
    <property type="term" value="F:deoxyribonuclease II activity"/>
    <property type="evidence" value="ECO:0007669"/>
    <property type="project" value="InterPro"/>
</dbReference>
<reference evidence="5" key="1">
    <citation type="journal article" date="2014" name="Nat. Genet.">
        <title>Genome and transcriptome of the porcine whipworm Trichuris suis.</title>
        <authorList>
            <person name="Jex A.R."/>
            <person name="Nejsum P."/>
            <person name="Schwarz E.M."/>
            <person name="Hu L."/>
            <person name="Young N.D."/>
            <person name="Hall R.S."/>
            <person name="Korhonen P.K."/>
            <person name="Liao S."/>
            <person name="Thamsborg S."/>
            <person name="Xia J."/>
            <person name="Xu P."/>
            <person name="Wang S."/>
            <person name="Scheerlinck J.P."/>
            <person name="Hofmann A."/>
            <person name="Sternberg P.W."/>
            <person name="Wang J."/>
            <person name="Gasser R.B."/>
        </authorList>
    </citation>
    <scope>NUCLEOTIDE SEQUENCE [LARGE SCALE GENOMIC DNA]</scope>
    <source>
        <strain evidence="5">DCEP-RM93F</strain>
    </source>
</reference>
<evidence type="ECO:0000256" key="1">
    <source>
        <dbReference type="ARBA" id="ARBA00007527"/>
    </source>
</evidence>
<proteinExistence type="inferred from homology"/>
<gene>
    <name evidence="5" type="ORF">M514_07111</name>
</gene>
<evidence type="ECO:0000256" key="2">
    <source>
        <dbReference type="ARBA" id="ARBA00022801"/>
    </source>
</evidence>
<keyword evidence="4" id="KW-0732">Signal</keyword>
<dbReference type="AlphaFoldDB" id="A0A085NPL1"/>
<keyword evidence="2" id="KW-0378">Hydrolase</keyword>
<feature type="compositionally biased region" description="Basic and acidic residues" evidence="3">
    <location>
        <begin position="90"/>
        <end position="119"/>
    </location>
</feature>
<comment type="similarity">
    <text evidence="1">Belongs to the DNase II family.</text>
</comment>
<feature type="region of interest" description="Disordered" evidence="3">
    <location>
        <begin position="59"/>
        <end position="158"/>
    </location>
</feature>
<dbReference type="EMBL" id="KL367482">
    <property type="protein sequence ID" value="KFD71407.1"/>
    <property type="molecule type" value="Genomic_DNA"/>
</dbReference>
<dbReference type="PANTHER" id="PTHR10858:SF23">
    <property type="entry name" value="DEOXYRIBONUCLEASE II"/>
    <property type="match status" value="1"/>
</dbReference>
<dbReference type="InterPro" id="IPR004947">
    <property type="entry name" value="DNase_II"/>
</dbReference>